<evidence type="ECO:0000313" key="5">
    <source>
        <dbReference type="Proteomes" id="UP000078555"/>
    </source>
</evidence>
<protein>
    <submittedName>
        <fullName evidence="3">Uncharacterized protein</fullName>
    </submittedName>
</protein>
<reference evidence="4 5" key="2">
    <citation type="submission" date="2016-05" db="EMBL/GenBank/DDBJ databases">
        <authorList>
            <person name="Naeem Raeece"/>
        </authorList>
    </citation>
    <scope>NUCLEOTIDE SEQUENCE [LARGE SCALE GENOMIC DNA]</scope>
</reference>
<evidence type="ECO:0000256" key="1">
    <source>
        <dbReference type="SAM" id="MobiDB-lite"/>
    </source>
</evidence>
<evidence type="ECO:0000313" key="3">
    <source>
        <dbReference type="EMBL" id="SBT36643.1"/>
    </source>
</evidence>
<gene>
    <name evidence="2" type="ORF">POVWA1_031500</name>
    <name evidence="3" type="ORF">POVWA2_031220</name>
</gene>
<sequence>MRPSSLFLTSCVALSHQQCRIGSVASAVSHRQCRIGSVASAVSPQQCRISRVASAVSHQPCHLSRVVSSVCHPKGGDKKKKKNPVVHYQEREKPKRGHRAILCSTGQAYPFSHGFLPSDPLHNSA</sequence>
<dbReference type="Proteomes" id="UP000078555">
    <property type="component" value="Unassembled WGS sequence"/>
</dbReference>
<dbReference type="AlphaFoldDB" id="A0A1A8YYG1"/>
<dbReference type="EMBL" id="FLRE01000121">
    <property type="protein sequence ID" value="SBT36643.1"/>
    <property type="molecule type" value="Genomic_DNA"/>
</dbReference>
<dbReference type="Proteomes" id="UP000078550">
    <property type="component" value="Unassembled WGS sequence"/>
</dbReference>
<evidence type="ECO:0000313" key="2">
    <source>
        <dbReference type="EMBL" id="SBT36247.1"/>
    </source>
</evidence>
<name>A0A1A8YYG1_PLAOA</name>
<dbReference type="EMBL" id="FLRD01000092">
    <property type="protein sequence ID" value="SBT36247.1"/>
    <property type="molecule type" value="Genomic_DNA"/>
</dbReference>
<keyword evidence="5" id="KW-1185">Reference proteome</keyword>
<accession>A0A1A8YYG1</accession>
<evidence type="ECO:0000313" key="4">
    <source>
        <dbReference type="Proteomes" id="UP000078550"/>
    </source>
</evidence>
<organism evidence="3 4">
    <name type="scientific">Plasmodium ovale wallikeri</name>
    <dbReference type="NCBI Taxonomy" id="864142"/>
    <lineage>
        <taxon>Eukaryota</taxon>
        <taxon>Sar</taxon>
        <taxon>Alveolata</taxon>
        <taxon>Apicomplexa</taxon>
        <taxon>Aconoidasida</taxon>
        <taxon>Haemosporida</taxon>
        <taxon>Plasmodiidae</taxon>
        <taxon>Plasmodium</taxon>
        <taxon>Plasmodium (Plasmodium)</taxon>
    </lineage>
</organism>
<feature type="region of interest" description="Disordered" evidence="1">
    <location>
        <begin position="72"/>
        <end position="97"/>
    </location>
</feature>
<reference evidence="3" key="1">
    <citation type="submission" date="2016-05" db="EMBL/GenBank/DDBJ databases">
        <authorList>
            <person name="Lavstsen T."/>
            <person name="Jespersen J.S."/>
        </authorList>
    </citation>
    <scope>NUCLEOTIDE SEQUENCE [LARGE SCALE GENOMIC DNA]</scope>
</reference>
<proteinExistence type="predicted"/>